<dbReference type="Proteomes" id="UP000193986">
    <property type="component" value="Unassembled WGS sequence"/>
</dbReference>
<dbReference type="InterPro" id="IPR053030">
    <property type="entry name" value="Ribosomal_biogenesis_FAF1-like"/>
</dbReference>
<dbReference type="EMBL" id="MCFC01000070">
    <property type="protein sequence ID" value="ORY24214.1"/>
    <property type="molecule type" value="Genomic_DNA"/>
</dbReference>
<feature type="region of interest" description="Disordered" evidence="1">
    <location>
        <begin position="353"/>
        <end position="384"/>
    </location>
</feature>
<accession>A0A1Y2AP12</accession>
<dbReference type="OrthoDB" id="5556956at2759"/>
<proteinExistence type="predicted"/>
<evidence type="ECO:0000313" key="3">
    <source>
        <dbReference type="Proteomes" id="UP000193986"/>
    </source>
</evidence>
<feature type="region of interest" description="Disordered" evidence="1">
    <location>
        <begin position="168"/>
        <end position="196"/>
    </location>
</feature>
<sequence>MSNNKPLKQWKADARVKIKPSHVPTSKRARQSSSSSSDSEDVEDDRAAMLAALNAHSRTLLGIATEDSAESSEQGRRRMASLSGSEDEEVDDDDESGDEYQSDDGWGAEDGFVTDSEDEGMKEQETSKQKASVPEVVFAPVSGTVSSALSKSERRAFLNGNTSKMMGIKVEQEYGPRAPKRAREVDEVDAEDQSNMKLDKTLHDMLLTTLLPTAAADTVRRPVDKRNALHGRILELSEITLPGQGSSSAKSSGLSSHPAKIRTGIVHAKAKKQEKARAEAEAAGSWVKGKGGLGDGGKRGVEGSSKRKRLGLGQEVDAGKRGMDARNKGERSRGLAMGIGRFEGGMLKLSERDIARGNAEPRGGFKGKRGRGGRGGGRGGKRRS</sequence>
<protein>
    <submittedName>
        <fullName evidence="2">Uncharacterized protein</fullName>
    </submittedName>
</protein>
<dbReference type="GO" id="GO:0000462">
    <property type="term" value="P:maturation of SSU-rRNA from tricistronic rRNA transcript (SSU-rRNA, 5.8S rRNA, LSU-rRNA)"/>
    <property type="evidence" value="ECO:0007669"/>
    <property type="project" value="TreeGrafter"/>
</dbReference>
<feature type="region of interest" description="Disordered" evidence="1">
    <location>
        <begin position="1"/>
        <end position="133"/>
    </location>
</feature>
<gene>
    <name evidence="2" type="ORF">BCR39DRAFT_547545</name>
</gene>
<organism evidence="2 3">
    <name type="scientific">Naematelia encephala</name>
    <dbReference type="NCBI Taxonomy" id="71784"/>
    <lineage>
        <taxon>Eukaryota</taxon>
        <taxon>Fungi</taxon>
        <taxon>Dikarya</taxon>
        <taxon>Basidiomycota</taxon>
        <taxon>Agaricomycotina</taxon>
        <taxon>Tremellomycetes</taxon>
        <taxon>Tremellales</taxon>
        <taxon>Naemateliaceae</taxon>
        <taxon>Naematelia</taxon>
    </lineage>
</organism>
<feature type="region of interest" description="Disordered" evidence="1">
    <location>
        <begin position="242"/>
        <end position="261"/>
    </location>
</feature>
<dbReference type="PANTHER" id="PTHR28096:SF1">
    <property type="entry name" value="PROTEIN FAF1"/>
    <property type="match status" value="1"/>
</dbReference>
<keyword evidence="3" id="KW-1185">Reference proteome</keyword>
<evidence type="ECO:0000256" key="1">
    <source>
        <dbReference type="SAM" id="MobiDB-lite"/>
    </source>
</evidence>
<dbReference type="PANTHER" id="PTHR28096">
    <property type="entry name" value="PROTEIN FAF1"/>
    <property type="match status" value="1"/>
</dbReference>
<name>A0A1Y2AP12_9TREE</name>
<feature type="compositionally biased region" description="Basic and acidic residues" evidence="1">
    <location>
        <begin position="119"/>
        <end position="128"/>
    </location>
</feature>
<dbReference type="STRING" id="71784.A0A1Y2AP12"/>
<feature type="compositionally biased region" description="Acidic residues" evidence="1">
    <location>
        <begin position="85"/>
        <end position="102"/>
    </location>
</feature>
<feature type="compositionally biased region" description="Basic and acidic residues" evidence="1">
    <location>
        <begin position="296"/>
        <end position="305"/>
    </location>
</feature>
<dbReference type="InParanoid" id="A0A1Y2AP12"/>
<feature type="compositionally biased region" description="Basic residues" evidence="1">
    <location>
        <begin position="17"/>
        <end position="30"/>
    </location>
</feature>
<evidence type="ECO:0000313" key="2">
    <source>
        <dbReference type="EMBL" id="ORY24214.1"/>
    </source>
</evidence>
<reference evidence="2 3" key="1">
    <citation type="submission" date="2016-07" db="EMBL/GenBank/DDBJ databases">
        <title>Pervasive Adenine N6-methylation of Active Genes in Fungi.</title>
        <authorList>
            <consortium name="DOE Joint Genome Institute"/>
            <person name="Mondo S.J."/>
            <person name="Dannebaum R.O."/>
            <person name="Kuo R.C."/>
            <person name="Labutti K."/>
            <person name="Haridas S."/>
            <person name="Kuo A."/>
            <person name="Salamov A."/>
            <person name="Ahrendt S.R."/>
            <person name="Lipzen A."/>
            <person name="Sullivan W."/>
            <person name="Andreopoulos W.B."/>
            <person name="Clum A."/>
            <person name="Lindquist E."/>
            <person name="Daum C."/>
            <person name="Ramamoorthy G.K."/>
            <person name="Gryganskyi A."/>
            <person name="Culley D."/>
            <person name="Magnuson J.K."/>
            <person name="James T.Y."/>
            <person name="O'Malley M.A."/>
            <person name="Stajich J.E."/>
            <person name="Spatafora J.W."/>
            <person name="Visel A."/>
            <person name="Grigoriev I.V."/>
        </authorList>
    </citation>
    <scope>NUCLEOTIDE SEQUENCE [LARGE SCALE GENOMIC DNA]</scope>
    <source>
        <strain evidence="2 3">68-887.2</strain>
    </source>
</reference>
<feature type="region of interest" description="Disordered" evidence="1">
    <location>
        <begin position="280"/>
        <end position="332"/>
    </location>
</feature>
<dbReference type="AlphaFoldDB" id="A0A1Y2AP12"/>
<feature type="compositionally biased region" description="Basic and acidic residues" evidence="1">
    <location>
        <begin position="317"/>
        <end position="332"/>
    </location>
</feature>
<comment type="caution">
    <text evidence="2">The sequence shown here is derived from an EMBL/GenBank/DDBJ whole genome shotgun (WGS) entry which is preliminary data.</text>
</comment>
<dbReference type="GO" id="GO:0005730">
    <property type="term" value="C:nucleolus"/>
    <property type="evidence" value="ECO:0007669"/>
    <property type="project" value="TreeGrafter"/>
</dbReference>
<feature type="compositionally biased region" description="Low complexity" evidence="1">
    <location>
        <begin position="243"/>
        <end position="256"/>
    </location>
</feature>